<dbReference type="PANTHER" id="PTHR43752">
    <property type="entry name" value="BNR/ASP-BOX REPEAT FAMILY PROTEIN"/>
    <property type="match status" value="1"/>
</dbReference>
<dbReference type="InterPro" id="IPR036278">
    <property type="entry name" value="Sialidase_sf"/>
</dbReference>
<dbReference type="Proteomes" id="UP001314263">
    <property type="component" value="Unassembled WGS sequence"/>
</dbReference>
<dbReference type="InterPro" id="IPR011040">
    <property type="entry name" value="Sialidase"/>
</dbReference>
<feature type="chain" id="PRO_5043370728" description="Sialidase domain-containing protein" evidence="2">
    <location>
        <begin position="21"/>
        <end position="497"/>
    </location>
</feature>
<dbReference type="CDD" id="cd15482">
    <property type="entry name" value="Sialidase_non-viral"/>
    <property type="match status" value="1"/>
</dbReference>
<evidence type="ECO:0000313" key="5">
    <source>
        <dbReference type="Proteomes" id="UP001314263"/>
    </source>
</evidence>
<proteinExistence type="predicted"/>
<dbReference type="Pfam" id="PF13088">
    <property type="entry name" value="BNR_2"/>
    <property type="match status" value="1"/>
</dbReference>
<dbReference type="AlphaFoldDB" id="A0AAV1I3Z8"/>
<evidence type="ECO:0000256" key="2">
    <source>
        <dbReference type="SAM" id="SignalP"/>
    </source>
</evidence>
<feature type="compositionally biased region" description="Basic and acidic residues" evidence="1">
    <location>
        <begin position="419"/>
        <end position="434"/>
    </location>
</feature>
<keyword evidence="5" id="KW-1185">Reference proteome</keyword>
<organism evidence="4 5">
    <name type="scientific">Coccomyxa viridis</name>
    <dbReference type="NCBI Taxonomy" id="1274662"/>
    <lineage>
        <taxon>Eukaryota</taxon>
        <taxon>Viridiplantae</taxon>
        <taxon>Chlorophyta</taxon>
        <taxon>core chlorophytes</taxon>
        <taxon>Trebouxiophyceae</taxon>
        <taxon>Trebouxiophyceae incertae sedis</taxon>
        <taxon>Coccomyxaceae</taxon>
        <taxon>Coccomyxa</taxon>
    </lineage>
</organism>
<feature type="signal peptide" evidence="2">
    <location>
        <begin position="1"/>
        <end position="20"/>
    </location>
</feature>
<evidence type="ECO:0000259" key="3">
    <source>
        <dbReference type="Pfam" id="PF13088"/>
    </source>
</evidence>
<dbReference type="Gene3D" id="2.120.10.10">
    <property type="match status" value="1"/>
</dbReference>
<feature type="region of interest" description="Disordered" evidence="1">
    <location>
        <begin position="408"/>
        <end position="455"/>
    </location>
</feature>
<dbReference type="EMBL" id="CAUYUE010000005">
    <property type="protein sequence ID" value="CAK0778819.1"/>
    <property type="molecule type" value="Genomic_DNA"/>
</dbReference>
<dbReference type="PANTHER" id="PTHR43752:SF2">
    <property type="entry name" value="BNR_ASP-BOX REPEAT FAMILY PROTEIN"/>
    <property type="match status" value="1"/>
</dbReference>
<name>A0AAV1I3Z8_9CHLO</name>
<feature type="domain" description="Sialidase" evidence="3">
    <location>
        <begin position="81"/>
        <end position="375"/>
    </location>
</feature>
<comment type="caution">
    <text evidence="4">The sequence shown here is derived from an EMBL/GenBank/DDBJ whole genome shotgun (WGS) entry which is preliminary data.</text>
</comment>
<keyword evidence="2" id="KW-0732">Signal</keyword>
<accession>A0AAV1I3Z8</accession>
<gene>
    <name evidence="4" type="ORF">CVIRNUC_004652</name>
</gene>
<evidence type="ECO:0000313" key="4">
    <source>
        <dbReference type="EMBL" id="CAK0778819.1"/>
    </source>
</evidence>
<dbReference type="SUPFAM" id="SSF50939">
    <property type="entry name" value="Sialidases"/>
    <property type="match status" value="1"/>
</dbReference>
<reference evidence="4 5" key="1">
    <citation type="submission" date="2023-10" db="EMBL/GenBank/DDBJ databases">
        <authorList>
            <person name="Maclean D."/>
            <person name="Macfadyen A."/>
        </authorList>
    </citation>
    <scope>NUCLEOTIDE SEQUENCE [LARGE SCALE GENOMIC DNA]</scope>
</reference>
<evidence type="ECO:0000256" key="1">
    <source>
        <dbReference type="SAM" id="MobiDB-lite"/>
    </source>
</evidence>
<protein>
    <recommendedName>
        <fullName evidence="3">Sialidase domain-containing protein</fullName>
    </recommendedName>
</protein>
<sequence length="497" mass="54099">MRLQWTLITIVLGILRDAATQNVTYRWAYRNPFSILDPNAADTGIGSKSGTVNSILSRVPKTYQPKLKYCHMATMAHLPNGSIAAQWQANTKYYEGAVNQSIYWAVSDDAGLTWGPTRILMPTPDGLPLWGPVQYSASNTMHLWYSKSHAACSRVGASGVTFFPGGDLLFSTSCNTAQAWNTTAIVPWSDEGGIARLTCNGVSLNTKGEWLLPYWREWGGPTVCMQEPSLHGTAGVLVTADQGKTYASKNVPKDNSTWMIENAIAQYRGNASAPDMHVQTFRTSTGTALQSWSSNGGLNWTYPVNSTLPNPNSRMDIISLPNSTLVAAFNDSPDKRTPLRLATSADGGVTWTRQALIEDDPVGSFHYPALLYDSKSDMVLVIYTVSYPPRLVPVSLVSPGLGTKSSSVFASVPDTAPAPEHEEKYRGGESDKNSPDVSAMIDASEGASSNTGAAQRRRRLLEERYVPEEADYNRVSYGMRVAIVDRLALVQGLISPK</sequence>